<dbReference type="Gene3D" id="3.30.1120.90">
    <property type="entry name" value="Nucleosome assembly protein"/>
    <property type="match status" value="1"/>
</dbReference>
<feature type="region of interest" description="Disordered" evidence="3">
    <location>
        <begin position="296"/>
        <end position="364"/>
    </location>
</feature>
<evidence type="ECO:0000256" key="1">
    <source>
        <dbReference type="ARBA" id="ARBA00009947"/>
    </source>
</evidence>
<feature type="region of interest" description="Disordered" evidence="3">
    <location>
        <begin position="1"/>
        <end position="20"/>
    </location>
</feature>
<feature type="compositionally biased region" description="Polar residues" evidence="3">
    <location>
        <begin position="522"/>
        <end position="531"/>
    </location>
</feature>
<feature type="compositionally biased region" description="Polar residues" evidence="3">
    <location>
        <begin position="386"/>
        <end position="397"/>
    </location>
</feature>
<dbReference type="GO" id="GO:0005634">
    <property type="term" value="C:nucleus"/>
    <property type="evidence" value="ECO:0007669"/>
    <property type="project" value="InterPro"/>
</dbReference>
<dbReference type="EMBL" id="OB662221">
    <property type="protein sequence ID" value="CAD7229681.1"/>
    <property type="molecule type" value="Genomic_DNA"/>
</dbReference>
<accession>A0A7R8ZM48</accession>
<feature type="region of interest" description="Disordered" evidence="3">
    <location>
        <begin position="386"/>
        <end position="421"/>
    </location>
</feature>
<comment type="similarity">
    <text evidence="1 2">Belongs to the nucleosome assembly protein (NAP) family.</text>
</comment>
<dbReference type="AlphaFoldDB" id="A0A7R8ZM48"/>
<dbReference type="Gene3D" id="1.20.5.1500">
    <property type="match status" value="1"/>
</dbReference>
<proteinExistence type="inferred from homology"/>
<evidence type="ECO:0000313" key="4">
    <source>
        <dbReference type="EMBL" id="CAD7229681.1"/>
    </source>
</evidence>
<gene>
    <name evidence="4" type="ORF">CTOB1V02_LOCUS7549</name>
</gene>
<evidence type="ECO:0000256" key="2">
    <source>
        <dbReference type="RuleBase" id="RU003876"/>
    </source>
</evidence>
<dbReference type="OrthoDB" id="27325at2759"/>
<feature type="compositionally biased region" description="Acidic residues" evidence="3">
    <location>
        <begin position="296"/>
        <end position="325"/>
    </location>
</feature>
<dbReference type="InterPro" id="IPR037231">
    <property type="entry name" value="NAP-like_sf"/>
</dbReference>
<evidence type="ECO:0000256" key="3">
    <source>
        <dbReference type="SAM" id="MobiDB-lite"/>
    </source>
</evidence>
<dbReference type="PANTHER" id="PTHR11875">
    <property type="entry name" value="TESTIS-SPECIFIC Y-ENCODED PROTEIN"/>
    <property type="match status" value="1"/>
</dbReference>
<organism evidence="4">
    <name type="scientific">Cyprideis torosa</name>
    <dbReference type="NCBI Taxonomy" id="163714"/>
    <lineage>
        <taxon>Eukaryota</taxon>
        <taxon>Metazoa</taxon>
        <taxon>Ecdysozoa</taxon>
        <taxon>Arthropoda</taxon>
        <taxon>Crustacea</taxon>
        <taxon>Oligostraca</taxon>
        <taxon>Ostracoda</taxon>
        <taxon>Podocopa</taxon>
        <taxon>Podocopida</taxon>
        <taxon>Cytherocopina</taxon>
        <taxon>Cytheroidea</taxon>
        <taxon>Cytherideidae</taxon>
        <taxon>Cyprideis</taxon>
    </lineage>
</organism>
<sequence length="562" mass="62488">MADLPNSTAEVEPVTAMDQEGSADALKKLQLVATKIEAKFYKEVHALECKYAEQYADLNSKRKEIVTGAHEPTEEECDFVSDKEEEEEEEMKLSKDLKEKAVVDAGSGDGKKDEVNPGVPAFWFVVFRNAEMLSEMVMAHDDGLLMKCQDIKVVLDEDPMGFTLEFYFEKNKWINNSVLTKRYEMSCDPDPDDPFAFAGPEIIKCTGCKIDWKPGMNLTQRTVHKKQKHKTGGATRTVTKQVNRDSFFNFFNPPQPNEDGEVDEDVQALLLADFEIGHFLRERVIPRAVLYYTGEALEEDEDEDDLEELGEEEDDDDEDDDDEGESATGGVSAGMTQAGDVKESSEMSGQKRRTRSGREGGEVKVGMSRASIALNNLLKQVLHSRSSAAKTESIEVQSNDDEDEVSIASSSSSENDDSTDSSYVTISTKFVPNAVLPVGTKRLVMYDVDDTESEESLELKISQPQNIMNAALCPKSLEAVENPRPSLRERLNLGFFPFFLFPQHGTPAEPNRRIGASKITPEISSNVNPSDTPSPPPIAEGKELLNLFEFGWLLCVLLDSIV</sequence>
<dbReference type="InterPro" id="IPR002164">
    <property type="entry name" value="NAP_family"/>
</dbReference>
<dbReference type="Pfam" id="PF00956">
    <property type="entry name" value="NAP"/>
    <property type="match status" value="1"/>
</dbReference>
<feature type="region of interest" description="Disordered" evidence="3">
    <location>
        <begin position="519"/>
        <end position="538"/>
    </location>
</feature>
<reference evidence="4" key="1">
    <citation type="submission" date="2020-11" db="EMBL/GenBank/DDBJ databases">
        <authorList>
            <person name="Tran Van P."/>
        </authorList>
    </citation>
    <scope>NUCLEOTIDE SEQUENCE</scope>
</reference>
<dbReference type="SUPFAM" id="SSF143113">
    <property type="entry name" value="NAP-like"/>
    <property type="match status" value="1"/>
</dbReference>
<dbReference type="GO" id="GO:0006334">
    <property type="term" value="P:nucleosome assembly"/>
    <property type="evidence" value="ECO:0007669"/>
    <property type="project" value="InterPro"/>
</dbReference>
<protein>
    <submittedName>
        <fullName evidence="4">Uncharacterized protein</fullName>
    </submittedName>
</protein>
<name>A0A7R8ZM48_9CRUS</name>